<organism evidence="7 8">
    <name type="scientific">Gordonia paraffinivorans</name>
    <dbReference type="NCBI Taxonomy" id="175628"/>
    <lineage>
        <taxon>Bacteria</taxon>
        <taxon>Bacillati</taxon>
        <taxon>Actinomycetota</taxon>
        <taxon>Actinomycetes</taxon>
        <taxon>Mycobacteriales</taxon>
        <taxon>Gordoniaceae</taxon>
        <taxon>Gordonia</taxon>
    </lineage>
</organism>
<keyword evidence="3 6" id="KW-0812">Transmembrane</keyword>
<evidence type="ECO:0000256" key="3">
    <source>
        <dbReference type="ARBA" id="ARBA00022692"/>
    </source>
</evidence>
<feature type="transmembrane region" description="Helical" evidence="6">
    <location>
        <begin position="46"/>
        <end position="74"/>
    </location>
</feature>
<sequence>MSTVGESAKRLVARAKSAYEDRRERWAWLDHLLRTLERYNDRRGNLYAASISFNGILALVPIIMVAFAIAGFVLARQPEVLQDIQDTVVRKMPGQLGDQVSDIITSAIDSRTTVGVVGLIGAAFTGIGWISGVRTGMTEMWGGRVRRNAVMSKVWDLVAFAGLGIAFALTMAITALGNSGLTETVLGWVRLDGASWAPILVRLVSLVVSVLATWGLFTFVMARLPLVRLPFRNTLKAGLITAVAFEVVKTVGGIYLESVLRSPAGVAFGPVLGVMVFAYLASRIVLYAAAWCATDPINAEYQIVEEPDAELLRPVVISPTVDVNPTPRPAALAAAAGAGAAIAALMGVVRRR</sequence>
<dbReference type="RefSeq" id="WP_131735237.1">
    <property type="nucleotide sequence ID" value="NZ_CAACYD010000007.1"/>
</dbReference>
<keyword evidence="4 6" id="KW-1133">Transmembrane helix</keyword>
<evidence type="ECO:0000256" key="1">
    <source>
        <dbReference type="ARBA" id="ARBA00004651"/>
    </source>
</evidence>
<dbReference type="InterPro" id="IPR017039">
    <property type="entry name" value="Virul_fac_BrkB"/>
</dbReference>
<dbReference type="AlphaFoldDB" id="A0ABD7V7W0"/>
<keyword evidence="2" id="KW-1003">Cell membrane</keyword>
<evidence type="ECO:0000256" key="2">
    <source>
        <dbReference type="ARBA" id="ARBA00022475"/>
    </source>
</evidence>
<feature type="transmembrane region" description="Helical" evidence="6">
    <location>
        <begin position="330"/>
        <end position="349"/>
    </location>
</feature>
<reference evidence="7 8" key="1">
    <citation type="submission" date="2019-02" db="EMBL/GenBank/DDBJ databases">
        <authorList>
            <consortium name="Pathogen Informatics"/>
        </authorList>
    </citation>
    <scope>NUCLEOTIDE SEQUENCE [LARGE SCALE GENOMIC DNA]</scope>
    <source>
        <strain evidence="7 8">3012STDY6756503</strain>
    </source>
</reference>
<keyword evidence="5 6" id="KW-0472">Membrane</keyword>
<proteinExistence type="predicted"/>
<dbReference type="GeneID" id="60751939"/>
<feature type="transmembrane region" description="Helical" evidence="6">
    <location>
        <begin position="114"/>
        <end position="133"/>
    </location>
</feature>
<dbReference type="PANTHER" id="PTHR30213">
    <property type="entry name" value="INNER MEMBRANE PROTEIN YHJD"/>
    <property type="match status" value="1"/>
</dbReference>
<feature type="transmembrane region" description="Helical" evidence="6">
    <location>
        <begin position="196"/>
        <end position="222"/>
    </location>
</feature>
<comment type="caution">
    <text evidence="7">The sequence shown here is derived from an EMBL/GenBank/DDBJ whole genome shotgun (WGS) entry which is preliminary data.</text>
</comment>
<protein>
    <submittedName>
        <fullName evidence="7">Inner membrane protein yhjD</fullName>
    </submittedName>
</protein>
<accession>A0ABD7V7W0</accession>
<evidence type="ECO:0000256" key="5">
    <source>
        <dbReference type="ARBA" id="ARBA00023136"/>
    </source>
</evidence>
<dbReference type="Proteomes" id="UP000360750">
    <property type="component" value="Unassembled WGS sequence"/>
</dbReference>
<comment type="subcellular location">
    <subcellularLocation>
        <location evidence="1">Cell membrane</location>
        <topology evidence="1">Multi-pass membrane protein</topology>
    </subcellularLocation>
</comment>
<dbReference type="Pfam" id="PF03631">
    <property type="entry name" value="Virul_fac_BrkB"/>
    <property type="match status" value="1"/>
</dbReference>
<evidence type="ECO:0000256" key="4">
    <source>
        <dbReference type="ARBA" id="ARBA00022989"/>
    </source>
</evidence>
<evidence type="ECO:0000313" key="8">
    <source>
        <dbReference type="Proteomes" id="UP000360750"/>
    </source>
</evidence>
<dbReference type="PANTHER" id="PTHR30213:SF1">
    <property type="entry name" value="INNER MEMBRANE PROTEIN YHJD"/>
    <property type="match status" value="1"/>
</dbReference>
<dbReference type="GO" id="GO:0005886">
    <property type="term" value="C:plasma membrane"/>
    <property type="evidence" value="ECO:0007669"/>
    <property type="project" value="UniProtKB-SubCell"/>
</dbReference>
<name>A0ABD7V7W0_9ACTN</name>
<feature type="transmembrane region" description="Helical" evidence="6">
    <location>
        <begin position="266"/>
        <end position="290"/>
    </location>
</feature>
<evidence type="ECO:0000313" key="7">
    <source>
        <dbReference type="EMBL" id="VFA90385.1"/>
    </source>
</evidence>
<feature type="transmembrane region" description="Helical" evidence="6">
    <location>
        <begin position="154"/>
        <end position="176"/>
    </location>
</feature>
<dbReference type="EMBL" id="CAACYD010000007">
    <property type="protein sequence ID" value="VFA90385.1"/>
    <property type="molecule type" value="Genomic_DNA"/>
</dbReference>
<evidence type="ECO:0000256" key="6">
    <source>
        <dbReference type="SAM" id="Phobius"/>
    </source>
</evidence>
<gene>
    <name evidence="7" type="primary">yhjD_2</name>
    <name evidence="7" type="ORF">NCTC8139_03969</name>
</gene>